<dbReference type="Proteomes" id="UP000608579">
    <property type="component" value="Unassembled WGS sequence"/>
</dbReference>
<dbReference type="InterPro" id="IPR036390">
    <property type="entry name" value="WH_DNA-bd_sf"/>
</dbReference>
<evidence type="ECO:0000313" key="3">
    <source>
        <dbReference type="Proteomes" id="UP000608579"/>
    </source>
</evidence>
<protein>
    <submittedName>
        <fullName evidence="2">Winged helix-turn-helix transcriptional regulator</fullName>
    </submittedName>
</protein>
<dbReference type="Pfam" id="PF24266">
    <property type="entry name" value="HTH_HVO_0163_N"/>
    <property type="match status" value="1"/>
</dbReference>
<organism evidence="2 3">
    <name type="scientific">Caldiarchaeum subterraneum</name>
    <dbReference type="NCBI Taxonomy" id="311458"/>
    <lineage>
        <taxon>Archaea</taxon>
        <taxon>Nitrososphaerota</taxon>
        <taxon>Candidatus Caldarchaeales</taxon>
        <taxon>Candidatus Caldarchaeaceae</taxon>
        <taxon>Candidatus Caldarchaeum</taxon>
    </lineage>
</organism>
<dbReference type="InterPro" id="IPR001845">
    <property type="entry name" value="HTH_ArsR_DNA-bd_dom"/>
</dbReference>
<sequence>MDADRIALSSNGTRTAILQAIKLFPGIHFRALQRMLGIANGSLQYHLDVLEDQGLVRRFKGYGYTRFYPLECRDINPKAMSVVTHPTVERILDILLQRKEITLKEVSEMLGISTSTALWHLRRLENAGVVTKDKNGKTQGRKHVYKLRNEKEVETMLKNRRLSLLDKLSNNWIELWSIKL</sequence>
<dbReference type="CDD" id="cd00090">
    <property type="entry name" value="HTH_ARSR"/>
    <property type="match status" value="2"/>
</dbReference>
<gene>
    <name evidence="2" type="ORF">EYH45_03210</name>
</gene>
<evidence type="ECO:0000259" key="1">
    <source>
        <dbReference type="SMART" id="SM00418"/>
    </source>
</evidence>
<dbReference type="InterPro" id="IPR056504">
    <property type="entry name" value="HTH_HVO_0163_N"/>
</dbReference>
<proteinExistence type="predicted"/>
<dbReference type="SUPFAM" id="SSF46785">
    <property type="entry name" value="Winged helix' DNA-binding domain"/>
    <property type="match status" value="2"/>
</dbReference>
<evidence type="ECO:0000313" key="2">
    <source>
        <dbReference type="EMBL" id="HIQ29552.1"/>
    </source>
</evidence>
<name>A0A833E9L1_CALS0</name>
<dbReference type="Gene3D" id="1.10.10.10">
    <property type="entry name" value="Winged helix-like DNA-binding domain superfamily/Winged helix DNA-binding domain"/>
    <property type="match status" value="2"/>
</dbReference>
<feature type="domain" description="HTH arsR-type" evidence="1">
    <location>
        <begin position="78"/>
        <end position="162"/>
    </location>
</feature>
<reference evidence="2" key="1">
    <citation type="journal article" date="2020" name="ISME J.">
        <title>Gammaproteobacteria mediating utilization of methyl-, sulfur- and petroleum organic compounds in deep ocean hydrothermal plumes.</title>
        <authorList>
            <person name="Zhou Z."/>
            <person name="Liu Y."/>
            <person name="Pan J."/>
            <person name="Cron B.R."/>
            <person name="Toner B.M."/>
            <person name="Anantharaman K."/>
            <person name="Breier J.A."/>
            <person name="Dick G.J."/>
            <person name="Li M."/>
        </authorList>
    </citation>
    <scope>NUCLEOTIDE SEQUENCE</scope>
    <source>
        <strain evidence="2">SZUA-1515</strain>
    </source>
</reference>
<dbReference type="PANTHER" id="PTHR36216:SF1">
    <property type="entry name" value="HTH ARSR-TYPE DOMAIN-CONTAINING PROTEIN"/>
    <property type="match status" value="1"/>
</dbReference>
<dbReference type="AlphaFoldDB" id="A0A833E9L1"/>
<accession>A0A833E9L1</accession>
<dbReference type="Pfam" id="PF13412">
    <property type="entry name" value="HTH_24"/>
    <property type="match status" value="1"/>
</dbReference>
<dbReference type="GO" id="GO:0003700">
    <property type="term" value="F:DNA-binding transcription factor activity"/>
    <property type="evidence" value="ECO:0007669"/>
    <property type="project" value="InterPro"/>
</dbReference>
<dbReference type="InterPro" id="IPR036388">
    <property type="entry name" value="WH-like_DNA-bd_sf"/>
</dbReference>
<dbReference type="PANTHER" id="PTHR36216">
    <property type="entry name" value="TRANSCRIPTIONAL REGULATOR, TRMB"/>
    <property type="match status" value="1"/>
</dbReference>
<comment type="caution">
    <text evidence="2">The sequence shown here is derived from an EMBL/GenBank/DDBJ whole genome shotgun (WGS) entry which is preliminary data.</text>
</comment>
<dbReference type="InterPro" id="IPR011991">
    <property type="entry name" value="ArsR-like_HTH"/>
</dbReference>
<dbReference type="EMBL" id="DQVM01000062">
    <property type="protein sequence ID" value="HIQ29552.1"/>
    <property type="molecule type" value="Genomic_DNA"/>
</dbReference>
<dbReference type="SMART" id="SM00418">
    <property type="entry name" value="HTH_ARSR"/>
    <property type="match status" value="1"/>
</dbReference>